<dbReference type="EMBL" id="JAQQAF010000002">
    <property type="protein sequence ID" value="KAJ8503895.1"/>
    <property type="molecule type" value="Genomic_DNA"/>
</dbReference>
<protein>
    <submittedName>
        <fullName evidence="1">Uncharacterized protein</fullName>
    </submittedName>
</protein>
<dbReference type="AlphaFoldDB" id="A0AAV8RQ44"/>
<keyword evidence="2" id="KW-1185">Reference proteome</keyword>
<evidence type="ECO:0000313" key="2">
    <source>
        <dbReference type="Proteomes" id="UP001222027"/>
    </source>
</evidence>
<organism evidence="1 2">
    <name type="scientific">Ensete ventricosum</name>
    <name type="common">Abyssinian banana</name>
    <name type="synonym">Musa ensete</name>
    <dbReference type="NCBI Taxonomy" id="4639"/>
    <lineage>
        <taxon>Eukaryota</taxon>
        <taxon>Viridiplantae</taxon>
        <taxon>Streptophyta</taxon>
        <taxon>Embryophyta</taxon>
        <taxon>Tracheophyta</taxon>
        <taxon>Spermatophyta</taxon>
        <taxon>Magnoliopsida</taxon>
        <taxon>Liliopsida</taxon>
        <taxon>Zingiberales</taxon>
        <taxon>Musaceae</taxon>
        <taxon>Ensete</taxon>
    </lineage>
</organism>
<sequence>MHGHRCLQLASGGVCGQIAVPRRGSLALCSSADEHTSGCAKAYADATKREVSFPFPTRNVFALQPTLGSLSLSCRIPLPREEEEEGTCAFCAPCIVSVPSSSISFPGGWNHRTGMHLCLI</sequence>
<accession>A0AAV8RQ44</accession>
<name>A0AAV8RQ44_ENSVE</name>
<gene>
    <name evidence="1" type="ORF">OPV22_004781</name>
</gene>
<reference evidence="1 2" key="1">
    <citation type="submission" date="2022-12" db="EMBL/GenBank/DDBJ databases">
        <title>Chromosome-scale assembly of the Ensete ventricosum genome.</title>
        <authorList>
            <person name="Dussert Y."/>
            <person name="Stocks J."/>
            <person name="Wendawek A."/>
            <person name="Woldeyes F."/>
            <person name="Nichols R.A."/>
            <person name="Borrell J.S."/>
        </authorList>
    </citation>
    <scope>NUCLEOTIDE SEQUENCE [LARGE SCALE GENOMIC DNA]</scope>
    <source>
        <strain evidence="2">cv. Maze</strain>
        <tissue evidence="1">Seeds</tissue>
    </source>
</reference>
<proteinExistence type="predicted"/>
<dbReference type="Proteomes" id="UP001222027">
    <property type="component" value="Unassembled WGS sequence"/>
</dbReference>
<comment type="caution">
    <text evidence="1">The sequence shown here is derived from an EMBL/GenBank/DDBJ whole genome shotgun (WGS) entry which is preliminary data.</text>
</comment>
<evidence type="ECO:0000313" key="1">
    <source>
        <dbReference type="EMBL" id="KAJ8503895.1"/>
    </source>
</evidence>